<accession>A0ABT6T9L6</accession>
<evidence type="ECO:0000256" key="5">
    <source>
        <dbReference type="ARBA" id="ARBA00023288"/>
    </source>
</evidence>
<dbReference type="SUPFAM" id="SSF53850">
    <property type="entry name" value="Periplasmic binding protein-like II"/>
    <property type="match status" value="1"/>
</dbReference>
<dbReference type="PANTHER" id="PTHR43649">
    <property type="entry name" value="ARABINOSE-BINDING PROTEIN-RELATED"/>
    <property type="match status" value="1"/>
</dbReference>
<evidence type="ECO:0000313" key="9">
    <source>
        <dbReference type="Proteomes" id="UP001161691"/>
    </source>
</evidence>
<dbReference type="EMBL" id="JAGRPV010000001">
    <property type="protein sequence ID" value="MDI4643518.1"/>
    <property type="molecule type" value="Genomic_DNA"/>
</dbReference>
<feature type="chain" id="PRO_5045133119" evidence="7">
    <location>
        <begin position="21"/>
        <end position="553"/>
    </location>
</feature>
<dbReference type="PROSITE" id="PS51257">
    <property type="entry name" value="PROKAR_LIPOPROTEIN"/>
    <property type="match status" value="1"/>
</dbReference>
<evidence type="ECO:0000256" key="1">
    <source>
        <dbReference type="ARBA" id="ARBA00022475"/>
    </source>
</evidence>
<dbReference type="InterPro" id="IPR006059">
    <property type="entry name" value="SBP"/>
</dbReference>
<feature type="signal peptide" evidence="7">
    <location>
        <begin position="1"/>
        <end position="20"/>
    </location>
</feature>
<dbReference type="InterPro" id="IPR050490">
    <property type="entry name" value="Bact_solute-bd_prot1"/>
</dbReference>
<reference evidence="8" key="1">
    <citation type="submission" date="2023-04" db="EMBL/GenBank/DDBJ databases">
        <title>Comparative genomic analysis of Cohnella hashimotonis sp. nov., isolated from the International Space Station.</title>
        <authorList>
            <person name="Venkateswaran K."/>
            <person name="Simpson A."/>
        </authorList>
    </citation>
    <scope>NUCLEOTIDE SEQUENCE</scope>
    <source>
        <strain evidence="8">F6_2S_P_1</strain>
    </source>
</reference>
<keyword evidence="3" id="KW-0472">Membrane</keyword>
<dbReference type="Pfam" id="PF13416">
    <property type="entry name" value="SBP_bac_8"/>
    <property type="match status" value="1"/>
</dbReference>
<evidence type="ECO:0000256" key="6">
    <source>
        <dbReference type="SAM" id="MobiDB-lite"/>
    </source>
</evidence>
<keyword evidence="2 7" id="KW-0732">Signal</keyword>
<evidence type="ECO:0000256" key="2">
    <source>
        <dbReference type="ARBA" id="ARBA00022729"/>
    </source>
</evidence>
<dbReference type="Proteomes" id="UP001161691">
    <property type="component" value="Unassembled WGS sequence"/>
</dbReference>
<name>A0ABT6T9L6_9BACL</name>
<dbReference type="RefSeq" id="WP_282906574.1">
    <property type="nucleotide sequence ID" value="NZ_JAGRPV010000001.1"/>
</dbReference>
<gene>
    <name evidence="8" type="ORF">KB449_01040</name>
</gene>
<evidence type="ECO:0000256" key="3">
    <source>
        <dbReference type="ARBA" id="ARBA00023136"/>
    </source>
</evidence>
<sequence length="553" mass="61423">MKKSTAVLSTVALTSALWLSGCSGNNNDANSSSSPAASASGSASATAGAEGSTQAFPLKEKVTLKAVTQRPALAPSDFNEMEMAKKLEAATNVHIEWDTIVDTDYQEKKNLLITSGSLPDFFLNSGFSDSDIIRYGKDGTILPFNDYIDKYMPNLKALFEKRPDIKALVTAPDGNIYSLPVGEELGSGQEEIGSNPDFLYINQDWLTKLNLQMPTTLEEYHKVLQAFKTQDPNGNKKADEIPLTFMNAFWTGDIGYLFGAFGVPDKTYQPNNNAFTEHLNVDNGKVSFAAVQDGYKQAAAYFHDWVKEGLIDKESLTQDVTQYFAKGKNDPEIMGSFLWWDHTDVVADRDAHYPIVPPFKDMVVKWNNGSALGRGGAVITKDNKNPEITAQWLDNLYEPHTAAEVRWGPEGIWFDKDASGKFVQKTDLNNPGEFRQKVSLGGAGVITGDDFKTVVAPEARAQKRMDDIKNIFVPQMQKEKYPNIFFTEEELATIDSIKPEIQTFTNSSRAKFLLNGVTDGEWNDYVSKLKKMGLDDLLKIYQDGYNRYLAAQK</sequence>
<evidence type="ECO:0000313" key="8">
    <source>
        <dbReference type="EMBL" id="MDI4643518.1"/>
    </source>
</evidence>
<keyword evidence="9" id="KW-1185">Reference proteome</keyword>
<proteinExistence type="predicted"/>
<dbReference type="Gene3D" id="3.40.190.10">
    <property type="entry name" value="Periplasmic binding protein-like II"/>
    <property type="match status" value="2"/>
</dbReference>
<keyword evidence="4" id="KW-0564">Palmitate</keyword>
<comment type="caution">
    <text evidence="8">The sequence shown here is derived from an EMBL/GenBank/DDBJ whole genome shotgun (WGS) entry which is preliminary data.</text>
</comment>
<dbReference type="PANTHER" id="PTHR43649:SF33">
    <property type="entry name" value="POLYGALACTURONAN_RHAMNOGALACTURONAN-BINDING PROTEIN YTCQ"/>
    <property type="match status" value="1"/>
</dbReference>
<keyword evidence="5" id="KW-0449">Lipoprotein</keyword>
<protein>
    <submittedName>
        <fullName evidence="8">Extracellular solute-binding protein</fullName>
    </submittedName>
</protein>
<feature type="region of interest" description="Disordered" evidence="6">
    <location>
        <begin position="28"/>
        <end position="52"/>
    </location>
</feature>
<organism evidence="8 9">
    <name type="scientific">Cohnella hashimotonis</name>
    <dbReference type="NCBI Taxonomy" id="2826895"/>
    <lineage>
        <taxon>Bacteria</taxon>
        <taxon>Bacillati</taxon>
        <taxon>Bacillota</taxon>
        <taxon>Bacilli</taxon>
        <taxon>Bacillales</taxon>
        <taxon>Paenibacillaceae</taxon>
        <taxon>Cohnella</taxon>
    </lineage>
</organism>
<evidence type="ECO:0000256" key="7">
    <source>
        <dbReference type="SAM" id="SignalP"/>
    </source>
</evidence>
<keyword evidence="1" id="KW-1003">Cell membrane</keyword>
<evidence type="ECO:0000256" key="4">
    <source>
        <dbReference type="ARBA" id="ARBA00023139"/>
    </source>
</evidence>